<dbReference type="SUPFAM" id="SSF52833">
    <property type="entry name" value="Thioredoxin-like"/>
    <property type="match status" value="1"/>
</dbReference>
<evidence type="ECO:0000313" key="4">
    <source>
        <dbReference type="Proteomes" id="UP001597283"/>
    </source>
</evidence>
<proteinExistence type="predicted"/>
<dbReference type="Gene3D" id="1.10.40.110">
    <property type="match status" value="1"/>
</dbReference>
<feature type="domain" description="Thioredoxin-like fold" evidence="2">
    <location>
        <begin position="34"/>
        <end position="215"/>
    </location>
</feature>
<feature type="chain" id="PRO_5047108911" evidence="1">
    <location>
        <begin position="22"/>
        <end position="224"/>
    </location>
</feature>
<dbReference type="RefSeq" id="WP_380939759.1">
    <property type="nucleotide sequence ID" value="NZ_JBHUFC010000003.1"/>
</dbReference>
<protein>
    <submittedName>
        <fullName evidence="3">DsbA family protein</fullName>
    </submittedName>
</protein>
<accession>A0ABW4NCX6</accession>
<dbReference type="EMBL" id="JBHUFC010000003">
    <property type="protein sequence ID" value="MFD1787374.1"/>
    <property type="molecule type" value="Genomic_DNA"/>
</dbReference>
<reference evidence="4" key="1">
    <citation type="journal article" date="2019" name="Int. J. Syst. Evol. Microbiol.">
        <title>The Global Catalogue of Microorganisms (GCM) 10K type strain sequencing project: providing services to taxonomists for standard genome sequencing and annotation.</title>
        <authorList>
            <consortium name="The Broad Institute Genomics Platform"/>
            <consortium name="The Broad Institute Genome Sequencing Center for Infectious Disease"/>
            <person name="Wu L."/>
            <person name="Ma J."/>
        </authorList>
    </citation>
    <scope>NUCLEOTIDE SEQUENCE [LARGE SCALE GENOMIC DNA]</scope>
    <source>
        <strain evidence="4">Q85</strain>
    </source>
</reference>
<feature type="signal peptide" evidence="1">
    <location>
        <begin position="1"/>
        <end position="21"/>
    </location>
</feature>
<dbReference type="Gene3D" id="3.40.30.10">
    <property type="entry name" value="Glutaredoxin"/>
    <property type="match status" value="1"/>
</dbReference>
<gene>
    <name evidence="3" type="ORF">ACFSC3_07295</name>
</gene>
<sequence>MRTAFALAAAVVVMAAAPPAAKDWRQTVSITPTGSVLAGNPAAKVKLVEYLSFTCSHCAHFAAESKAPLHDALVRQGKVQVETRAAVRDPFDLAAWSVAKCAPPQRFTALAGAIFAQQQVWTEKGDSYAQANLDKLKAMAQPQQIRAVIDNSGLGAIGAQHGVTPAALNRCLANPTLTKQLVAMTDAAFKKIPGTPGFEVNGKLAQNVASWDGLAPQLAAAGAK</sequence>
<keyword evidence="4" id="KW-1185">Reference proteome</keyword>
<organism evidence="3 4">
    <name type="scientific">Sphingomonas floccifaciens</name>
    <dbReference type="NCBI Taxonomy" id="1844115"/>
    <lineage>
        <taxon>Bacteria</taxon>
        <taxon>Pseudomonadati</taxon>
        <taxon>Pseudomonadota</taxon>
        <taxon>Alphaproteobacteria</taxon>
        <taxon>Sphingomonadales</taxon>
        <taxon>Sphingomonadaceae</taxon>
        <taxon>Sphingomonas</taxon>
    </lineage>
</organism>
<dbReference type="InterPro" id="IPR036249">
    <property type="entry name" value="Thioredoxin-like_sf"/>
</dbReference>
<evidence type="ECO:0000313" key="3">
    <source>
        <dbReference type="EMBL" id="MFD1787374.1"/>
    </source>
</evidence>
<dbReference type="InterPro" id="IPR012336">
    <property type="entry name" value="Thioredoxin-like_fold"/>
</dbReference>
<name>A0ABW4NCX6_9SPHN</name>
<evidence type="ECO:0000259" key="2">
    <source>
        <dbReference type="Pfam" id="PF13462"/>
    </source>
</evidence>
<dbReference type="Proteomes" id="UP001597283">
    <property type="component" value="Unassembled WGS sequence"/>
</dbReference>
<comment type="caution">
    <text evidence="3">The sequence shown here is derived from an EMBL/GenBank/DDBJ whole genome shotgun (WGS) entry which is preliminary data.</text>
</comment>
<dbReference type="Pfam" id="PF13462">
    <property type="entry name" value="Thioredoxin_4"/>
    <property type="match status" value="1"/>
</dbReference>
<keyword evidence="1" id="KW-0732">Signal</keyword>
<evidence type="ECO:0000256" key="1">
    <source>
        <dbReference type="SAM" id="SignalP"/>
    </source>
</evidence>